<gene>
    <name evidence="3" type="ORF">BBF96_15080</name>
</gene>
<dbReference type="AlphaFoldDB" id="A0A3Q9HSC0"/>
<protein>
    <recommendedName>
        <fullName evidence="2">GTP cyclohydrolase 1 type 2 homolog</fullName>
    </recommendedName>
</protein>
<name>A0A3Q9HSC0_9FIRM</name>
<dbReference type="RefSeq" id="WP_127017941.1">
    <property type="nucleotide sequence ID" value="NZ_CP016379.1"/>
</dbReference>
<sequence length="268" mass="29632">MLTTEQIMQVALDMIGIDEIPADSAIYHPGEGIKRVLFGVDMGASEIFLAHQLGYDAVIAHHPTGAVRTFYKIFEEHVRQMVEAGVPEEVARAVIKEMTEVHQLRAQTANADHVPSVARLLNMPYLNIHFPLDQIGRKIMTQVIEEKTTEESTLQDVVDALMTLPEFQKADTEIKILIGDPEAKRGKFVFSHGAGTNGGYGVANAYFEHGIDTVLYIHISHADLKKLRQEAKGNLIVTGHIASDLVGINPFIEKLEEKGLIVDRMSGL</sequence>
<proteinExistence type="inferred from homology"/>
<dbReference type="Gene3D" id="3.40.1390.30">
    <property type="entry name" value="NIF3 (NGG1p interacting factor 3)-like"/>
    <property type="match status" value="2"/>
</dbReference>
<dbReference type="OrthoDB" id="9798371at2"/>
<organism evidence="3 4">
    <name type="scientific">Anoxybacter fermentans</name>
    <dbReference type="NCBI Taxonomy" id="1323375"/>
    <lineage>
        <taxon>Bacteria</taxon>
        <taxon>Bacillati</taxon>
        <taxon>Bacillota</taxon>
        <taxon>Clostridia</taxon>
        <taxon>Halanaerobiales</taxon>
        <taxon>Anoxybacter</taxon>
    </lineage>
</organism>
<accession>A0A3Q9HSC0</accession>
<evidence type="ECO:0000313" key="4">
    <source>
        <dbReference type="Proteomes" id="UP000267250"/>
    </source>
</evidence>
<keyword evidence="4" id="KW-1185">Reference proteome</keyword>
<evidence type="ECO:0000256" key="2">
    <source>
        <dbReference type="ARBA" id="ARBA00022112"/>
    </source>
</evidence>
<dbReference type="Pfam" id="PF01784">
    <property type="entry name" value="DUF34_NIF3"/>
    <property type="match status" value="1"/>
</dbReference>
<dbReference type="EMBL" id="CP016379">
    <property type="protein sequence ID" value="AZR74579.1"/>
    <property type="molecule type" value="Genomic_DNA"/>
</dbReference>
<evidence type="ECO:0000256" key="1">
    <source>
        <dbReference type="ARBA" id="ARBA00006964"/>
    </source>
</evidence>
<dbReference type="SUPFAM" id="SSF102705">
    <property type="entry name" value="NIF3 (NGG1p interacting factor 3)-like"/>
    <property type="match status" value="1"/>
</dbReference>
<dbReference type="InterPro" id="IPR002678">
    <property type="entry name" value="DUF34/NIF3"/>
</dbReference>
<dbReference type="InterPro" id="IPR036069">
    <property type="entry name" value="DUF34/NIF3_sf"/>
</dbReference>
<comment type="similarity">
    <text evidence="1">Belongs to the GTP cyclohydrolase I type 2/NIF3 family.</text>
</comment>
<reference evidence="3 4" key="1">
    <citation type="submission" date="2016-07" db="EMBL/GenBank/DDBJ databases">
        <title>Genome and transcriptome analysis of iron-reducing fermentative bacteria Anoxybacter fermentans.</title>
        <authorList>
            <person name="Zeng X."/>
            <person name="Shao Z."/>
        </authorList>
    </citation>
    <scope>NUCLEOTIDE SEQUENCE [LARGE SCALE GENOMIC DNA]</scope>
    <source>
        <strain evidence="3 4">DY22613</strain>
    </source>
</reference>
<dbReference type="Proteomes" id="UP000267250">
    <property type="component" value="Chromosome"/>
</dbReference>
<evidence type="ECO:0000313" key="3">
    <source>
        <dbReference type="EMBL" id="AZR74579.1"/>
    </source>
</evidence>
<dbReference type="KEGG" id="aft:BBF96_15080"/>